<dbReference type="RefSeq" id="XP_015068775.1">
    <property type="nucleotide sequence ID" value="XM_015213289.1"/>
</dbReference>
<name>A0ABM1GBP8_SOLPN</name>
<dbReference type="InterPro" id="IPR043128">
    <property type="entry name" value="Rev_trsase/Diguanyl_cyclase"/>
</dbReference>
<dbReference type="InterPro" id="IPR053134">
    <property type="entry name" value="RNA-dir_DNA_polymerase"/>
</dbReference>
<accession>A0ABM1GBP8</accession>
<proteinExistence type="predicted"/>
<organism evidence="1 2">
    <name type="scientific">Solanum pennellii</name>
    <name type="common">Tomato</name>
    <name type="synonym">Lycopersicon pennellii</name>
    <dbReference type="NCBI Taxonomy" id="28526"/>
    <lineage>
        <taxon>Eukaryota</taxon>
        <taxon>Viridiplantae</taxon>
        <taxon>Streptophyta</taxon>
        <taxon>Embryophyta</taxon>
        <taxon>Tracheophyta</taxon>
        <taxon>Spermatophyta</taxon>
        <taxon>Magnoliopsida</taxon>
        <taxon>eudicotyledons</taxon>
        <taxon>Gunneridae</taxon>
        <taxon>Pentapetalae</taxon>
        <taxon>asterids</taxon>
        <taxon>lamiids</taxon>
        <taxon>Solanales</taxon>
        <taxon>Solanaceae</taxon>
        <taxon>Solanoideae</taxon>
        <taxon>Solaneae</taxon>
        <taxon>Solanum</taxon>
        <taxon>Solanum subgen. Lycopersicon</taxon>
    </lineage>
</organism>
<dbReference type="PANTHER" id="PTHR24559:SF429">
    <property type="entry name" value="RNA-DIRECTED DNA POLYMERASE HOMOLOG"/>
    <property type="match status" value="1"/>
</dbReference>
<reference evidence="1" key="1">
    <citation type="journal article" date="2014" name="Nat. Genet.">
        <title>The genome of the stress-tolerant wild tomato species Solanum pennellii.</title>
        <authorList>
            <person name="Bolger A."/>
            <person name="Scossa F."/>
            <person name="Bolger M.E."/>
            <person name="Lanz C."/>
            <person name="Maumus F."/>
            <person name="Tohge T."/>
            <person name="Quesneville H."/>
            <person name="Alseekh S."/>
            <person name="Sorensen I."/>
            <person name="Lichtenstein G."/>
            <person name="Fich E.A."/>
            <person name="Conte M."/>
            <person name="Keller H."/>
            <person name="Schneeberger K."/>
            <person name="Schwacke R."/>
            <person name="Ofner I."/>
            <person name="Vrebalov J."/>
            <person name="Xu Y."/>
            <person name="Osorio S."/>
            <person name="Aflitos S.A."/>
            <person name="Schijlen E."/>
            <person name="Jimenez-Gomez J.M."/>
            <person name="Ryngajllo M."/>
            <person name="Kimura S."/>
            <person name="Kumar R."/>
            <person name="Koenig D."/>
            <person name="Headland L.R."/>
            <person name="Maloof J.N."/>
            <person name="Sinha N."/>
            <person name="van Ham R.C."/>
            <person name="Lankhorst R.K."/>
            <person name="Mao L."/>
            <person name="Vogel A."/>
            <person name="Arsova B."/>
            <person name="Panstruga R."/>
            <person name="Fei Z."/>
            <person name="Rose J.K."/>
            <person name="Zamir D."/>
            <person name="Carrari F."/>
            <person name="Giovannoni J.J."/>
            <person name="Weigel D."/>
            <person name="Usadel B."/>
            <person name="Fernie A.R."/>
        </authorList>
    </citation>
    <scope>NUCLEOTIDE SEQUENCE [LARGE SCALE GENOMIC DNA]</scope>
    <source>
        <strain evidence="1">cv. LA0716</strain>
    </source>
</reference>
<reference evidence="2" key="2">
    <citation type="submission" date="2025-08" db="UniProtKB">
        <authorList>
            <consortium name="RefSeq"/>
        </authorList>
    </citation>
    <scope>IDENTIFICATION</scope>
</reference>
<evidence type="ECO:0000313" key="1">
    <source>
        <dbReference type="Proteomes" id="UP000694930"/>
    </source>
</evidence>
<evidence type="ECO:0000313" key="2">
    <source>
        <dbReference type="RefSeq" id="XP_015068775.1"/>
    </source>
</evidence>
<dbReference type="GeneID" id="107013362"/>
<protein>
    <submittedName>
        <fullName evidence="2">Uncharacterized protein LOC107013362</fullName>
    </submittedName>
</protein>
<dbReference type="PANTHER" id="PTHR24559">
    <property type="entry name" value="TRANSPOSON TY3-I GAG-POL POLYPROTEIN"/>
    <property type="match status" value="1"/>
</dbReference>
<dbReference type="SUPFAM" id="SSF56672">
    <property type="entry name" value="DNA/RNA polymerases"/>
    <property type="match status" value="1"/>
</dbReference>
<keyword evidence="1" id="KW-1185">Reference proteome</keyword>
<dbReference type="Gene3D" id="3.10.10.10">
    <property type="entry name" value="HIV Type 1 Reverse Transcriptase, subunit A, domain 1"/>
    <property type="match status" value="1"/>
</dbReference>
<dbReference type="Gene3D" id="3.30.70.270">
    <property type="match status" value="1"/>
</dbReference>
<sequence>MEIIKWLDVGIIYLIKDSSWVCPILCVPKKGGVNVVPNAKNELVLMRKVTGWRVFLDYHNLNACTQKDQFPIPVIDEMIDRRDDKEGYHLGCVILQKPSTLHDVDISNMVEDTIKVLMDDLFVVVYSFDGCLMHLDEVTEKLPPPISIRGVRCFLGHEGLYRRFIKDFSKIAHPLCKLI</sequence>
<gene>
    <name evidence="2" type="primary">LOC107013362</name>
</gene>
<dbReference type="Proteomes" id="UP000694930">
    <property type="component" value="Chromosome 3"/>
</dbReference>
<dbReference type="InterPro" id="IPR043502">
    <property type="entry name" value="DNA/RNA_pol_sf"/>
</dbReference>